<dbReference type="EMBL" id="PIET01001164">
    <property type="protein sequence ID" value="PLM52171.1"/>
    <property type="molecule type" value="Genomic_DNA"/>
</dbReference>
<feature type="signal peptide" evidence="1">
    <location>
        <begin position="1"/>
        <end position="26"/>
    </location>
</feature>
<name>A0A2J4YN37_9ENTR</name>
<dbReference type="SUPFAM" id="SSF53850">
    <property type="entry name" value="Periplasmic binding protein-like II"/>
    <property type="match status" value="1"/>
</dbReference>
<evidence type="ECO:0000313" key="2">
    <source>
        <dbReference type="EMBL" id="PLM52171.1"/>
    </source>
</evidence>
<reference evidence="2 3" key="1">
    <citation type="submission" date="2017-11" db="EMBL/GenBank/DDBJ databases">
        <authorList>
            <person name="Han C.G."/>
        </authorList>
    </citation>
    <scope>NUCLEOTIDE SEQUENCE [LARGE SCALE GENOMIC DNA]</scope>
    <source>
        <strain evidence="2 3">A2</strain>
    </source>
</reference>
<organism evidence="2 3">
    <name type="scientific">Klebsiella michiganensis</name>
    <dbReference type="NCBI Taxonomy" id="1134687"/>
    <lineage>
        <taxon>Bacteria</taxon>
        <taxon>Pseudomonadati</taxon>
        <taxon>Pseudomonadota</taxon>
        <taxon>Gammaproteobacteria</taxon>
        <taxon>Enterobacterales</taxon>
        <taxon>Enterobacteriaceae</taxon>
        <taxon>Klebsiella/Raoultella group</taxon>
        <taxon>Klebsiella</taxon>
    </lineage>
</organism>
<dbReference type="PANTHER" id="PTHR30024">
    <property type="entry name" value="ALIPHATIC SULFONATES-BINDING PROTEIN-RELATED"/>
    <property type="match status" value="1"/>
</dbReference>
<accession>A0A2J4YN37</accession>
<dbReference type="AlphaFoldDB" id="A0A2J4YN37"/>
<feature type="chain" id="PRO_5014460844" evidence="1">
    <location>
        <begin position="27"/>
        <end position="233"/>
    </location>
</feature>
<dbReference type="Gene3D" id="3.40.190.10">
    <property type="entry name" value="Periplasmic binding protein-like II"/>
    <property type="match status" value="1"/>
</dbReference>
<comment type="caution">
    <text evidence="2">The sequence shown here is derived from an EMBL/GenBank/DDBJ whole genome shotgun (WGS) entry which is preliminary data.</text>
</comment>
<feature type="non-terminal residue" evidence="2">
    <location>
        <position position="233"/>
    </location>
</feature>
<evidence type="ECO:0000256" key="1">
    <source>
        <dbReference type="SAM" id="SignalP"/>
    </source>
</evidence>
<dbReference type="Proteomes" id="UP000234661">
    <property type="component" value="Unassembled WGS sequence"/>
</dbReference>
<sequence>MNKTSRILACTLALSALGGINQPALAEGNISIAQQFGIGYLILDVVRDQRLIEKEGQKEGLDIKVEWRTISGVTGMNEALLSGALDVASAGVPPVLTLWDRTKGKQNVKAIASLGSMPNYLLSNNPAVKSIKDLSAKDRIAVPAAGVGFQSRTLQIETAKLYGDGDFKRFDKISVSLPHPDASAALIAGGSEITTHFSSPPFQYQALEHKNVHKVLSSYDVLGGQATFNVLYT</sequence>
<proteinExistence type="predicted"/>
<dbReference type="PANTHER" id="PTHR30024:SF2">
    <property type="entry name" value="ABC TRANSPORTER SUBSTRATE-BINDING PROTEIN"/>
    <property type="match status" value="1"/>
</dbReference>
<keyword evidence="1" id="KW-0732">Signal</keyword>
<gene>
    <name evidence="2" type="ORF">CWM85_27395</name>
</gene>
<protein>
    <submittedName>
        <fullName evidence="2">Sulfonate ABC transporter substrate-binding protein</fullName>
    </submittedName>
</protein>
<reference evidence="2 3" key="2">
    <citation type="submission" date="2018-01" db="EMBL/GenBank/DDBJ databases">
        <title>Genomic study of Klebsiella pneumoniae.</title>
        <authorList>
            <person name="Yang Y."/>
            <person name="Bicalho R."/>
        </authorList>
    </citation>
    <scope>NUCLEOTIDE SEQUENCE [LARGE SCALE GENOMIC DNA]</scope>
    <source>
        <strain evidence="2 3">A2</strain>
    </source>
</reference>
<evidence type="ECO:0000313" key="3">
    <source>
        <dbReference type="Proteomes" id="UP000234661"/>
    </source>
</evidence>